<evidence type="ECO:0000313" key="1">
    <source>
        <dbReference type="EMBL" id="NSL87030.1"/>
    </source>
</evidence>
<dbReference type="AlphaFoldDB" id="A0A9Q5DAZ9"/>
<accession>A0A9Q5DAZ9</accession>
<name>A0A9Q5DAZ9_9BACT</name>
<reference evidence="1" key="1">
    <citation type="submission" date="2020-05" db="EMBL/GenBank/DDBJ databases">
        <title>Chitinophaga laudate sp. nov., isolated from a tropical peat swamp.</title>
        <authorList>
            <person name="Goh C.B.S."/>
            <person name="Lee M.S."/>
            <person name="Parimannan S."/>
            <person name="Pasbakhsh P."/>
            <person name="Yule C.M."/>
            <person name="Rajandas H."/>
            <person name="Loke S."/>
            <person name="Croft L."/>
            <person name="Tan J.B.L."/>
        </authorList>
    </citation>
    <scope>NUCLEOTIDE SEQUENCE</scope>
    <source>
        <strain evidence="1">Mgbs1</strain>
    </source>
</reference>
<evidence type="ECO:0000313" key="2">
    <source>
        <dbReference type="Proteomes" id="UP000281028"/>
    </source>
</evidence>
<protein>
    <submittedName>
        <fullName evidence="1">Uncharacterized protein</fullName>
    </submittedName>
</protein>
<gene>
    <name evidence="1" type="ORF">ECE50_009325</name>
</gene>
<dbReference type="Proteomes" id="UP000281028">
    <property type="component" value="Unassembled WGS sequence"/>
</dbReference>
<organism evidence="1 2">
    <name type="scientific">Chitinophaga solisilvae</name>
    <dbReference type="NCBI Taxonomy" id="1233460"/>
    <lineage>
        <taxon>Bacteria</taxon>
        <taxon>Pseudomonadati</taxon>
        <taxon>Bacteroidota</taxon>
        <taxon>Chitinophagia</taxon>
        <taxon>Chitinophagales</taxon>
        <taxon>Chitinophagaceae</taxon>
        <taxon>Chitinophaga</taxon>
    </lineage>
</organism>
<proteinExistence type="predicted"/>
<sequence>MRQLKTFTLFFIGCLLIFSCKKEAEQQTDKDVIPASLIDKIKAAGFSTNGIVKVKDGYIVEGDIFLSEKILAGHCSQGSCGTNRAIQNP</sequence>
<dbReference type="OrthoDB" id="1451701at2"/>
<dbReference type="PROSITE" id="PS51257">
    <property type="entry name" value="PROKAR_LIPOPROTEIN"/>
    <property type="match status" value="1"/>
</dbReference>
<dbReference type="EMBL" id="RIAR02000001">
    <property type="protein sequence ID" value="NSL87030.1"/>
    <property type="molecule type" value="Genomic_DNA"/>
</dbReference>
<comment type="caution">
    <text evidence="1">The sequence shown here is derived from an EMBL/GenBank/DDBJ whole genome shotgun (WGS) entry which is preliminary data.</text>
</comment>
<keyword evidence="2" id="KW-1185">Reference proteome</keyword>